<evidence type="ECO:0000256" key="3">
    <source>
        <dbReference type="ARBA" id="ARBA00022679"/>
    </source>
</evidence>
<organism evidence="6 7">
    <name type="scientific">Rhodococcoides corynebacterioides</name>
    <dbReference type="NCBI Taxonomy" id="53972"/>
    <lineage>
        <taxon>Bacteria</taxon>
        <taxon>Bacillati</taxon>
        <taxon>Actinomycetota</taxon>
        <taxon>Actinomycetes</taxon>
        <taxon>Mycobacteriales</taxon>
        <taxon>Nocardiaceae</taxon>
        <taxon>Rhodococcoides</taxon>
    </lineage>
</organism>
<keyword evidence="3 6" id="KW-0808">Transferase</keyword>
<feature type="domain" description="Aminotransferase class I/classII large" evidence="5">
    <location>
        <begin position="61"/>
        <end position="388"/>
    </location>
</feature>
<dbReference type="Gene3D" id="3.90.1150.10">
    <property type="entry name" value="Aspartate Aminotransferase, domain 1"/>
    <property type="match status" value="1"/>
</dbReference>
<reference evidence="6 7" key="1">
    <citation type="submission" date="2021-01" db="EMBL/GenBank/DDBJ databases">
        <title>Genomics of switchgrass bacterial isolates.</title>
        <authorList>
            <person name="Shade A."/>
        </authorList>
    </citation>
    <scope>NUCLEOTIDE SEQUENCE [LARGE SCALE GENOMIC DNA]</scope>
    <source>
        <strain evidence="6 7">PvP111</strain>
    </source>
</reference>
<dbReference type="SUPFAM" id="SSF53383">
    <property type="entry name" value="PLP-dependent transferases"/>
    <property type="match status" value="1"/>
</dbReference>
<comment type="cofactor">
    <cofactor evidence="1">
        <name>pyridoxal 5'-phosphate</name>
        <dbReference type="ChEBI" id="CHEBI:597326"/>
    </cofactor>
</comment>
<gene>
    <name evidence="6" type="ORF">JOE42_000955</name>
</gene>
<dbReference type="PANTHER" id="PTHR42790">
    <property type="entry name" value="AMINOTRANSFERASE"/>
    <property type="match status" value="1"/>
</dbReference>
<evidence type="ECO:0000313" key="6">
    <source>
        <dbReference type="EMBL" id="MBM7414222.1"/>
    </source>
</evidence>
<accession>A0ABS2KQV9</accession>
<comment type="caution">
    <text evidence="6">The sequence shown here is derived from an EMBL/GenBank/DDBJ whole genome shotgun (WGS) entry which is preliminary data.</text>
</comment>
<dbReference type="InterPro" id="IPR004839">
    <property type="entry name" value="Aminotransferase_I/II_large"/>
</dbReference>
<evidence type="ECO:0000256" key="1">
    <source>
        <dbReference type="ARBA" id="ARBA00001933"/>
    </source>
</evidence>
<dbReference type="Pfam" id="PF00155">
    <property type="entry name" value="Aminotran_1_2"/>
    <property type="match status" value="1"/>
</dbReference>
<dbReference type="EC" id="2.6.1.-" evidence="6"/>
<dbReference type="InterPro" id="IPR015424">
    <property type="entry name" value="PyrdxlP-dep_Trfase"/>
</dbReference>
<evidence type="ECO:0000256" key="4">
    <source>
        <dbReference type="ARBA" id="ARBA00022898"/>
    </source>
</evidence>
<dbReference type="PANTHER" id="PTHR42790:SF19">
    <property type="entry name" value="KYNURENINE_ALPHA-AMINOADIPATE AMINOTRANSFERASE, MITOCHONDRIAL"/>
    <property type="match status" value="1"/>
</dbReference>
<sequence>MSSSALPPLSVRASAITGSAIRDLLTLTARPDILSLAGGLPSPDVMPHSTIREVTHRILSGSTAALQYAETTGVRRLRDVIAARESALVRDEVPPTSVVVTHGSQQALSLLASVLVDPGDVVVVDRPVYPGALQAFQAVGARIESVPVDADGTDTDALARLLESGVRPRAVHTVSNFHNPRGGVLSVGRRRALVDLAERYGFWVVDDDPYGDVWFDAPPPGPIASDRVIRLGSASKILAPSLRVGWLTAPRPVCDAVERIKQSADLCGSSLTQLVAADLLADEPWLRQHLDDVRAVYSARAEVLVGALRGELGPAIEVDAARGGMFLWVRFTDGTDTSALLPAALDRGVAYVPGRAFDPAGGDELGTALRACFATSSEDELREAVRRLAAAHEAR</sequence>
<dbReference type="EMBL" id="JAFBBK010000001">
    <property type="protein sequence ID" value="MBM7414222.1"/>
    <property type="molecule type" value="Genomic_DNA"/>
</dbReference>
<keyword evidence="4" id="KW-0663">Pyridoxal phosphate</keyword>
<name>A0ABS2KQV9_9NOCA</name>
<evidence type="ECO:0000256" key="2">
    <source>
        <dbReference type="ARBA" id="ARBA00022576"/>
    </source>
</evidence>
<keyword evidence="2 6" id="KW-0032">Aminotransferase</keyword>
<dbReference type="Gene3D" id="3.40.640.10">
    <property type="entry name" value="Type I PLP-dependent aspartate aminotransferase-like (Major domain)"/>
    <property type="match status" value="1"/>
</dbReference>
<keyword evidence="7" id="KW-1185">Reference proteome</keyword>
<evidence type="ECO:0000313" key="7">
    <source>
        <dbReference type="Proteomes" id="UP000703038"/>
    </source>
</evidence>
<dbReference type="RefSeq" id="WP_204867001.1">
    <property type="nucleotide sequence ID" value="NZ_JAFBBK010000001.1"/>
</dbReference>
<dbReference type="InterPro" id="IPR015421">
    <property type="entry name" value="PyrdxlP-dep_Trfase_major"/>
</dbReference>
<dbReference type="CDD" id="cd00609">
    <property type="entry name" value="AAT_like"/>
    <property type="match status" value="1"/>
</dbReference>
<dbReference type="GO" id="GO:0008483">
    <property type="term" value="F:transaminase activity"/>
    <property type="evidence" value="ECO:0007669"/>
    <property type="project" value="UniProtKB-KW"/>
</dbReference>
<proteinExistence type="predicted"/>
<dbReference type="InterPro" id="IPR050859">
    <property type="entry name" value="Class-I_PLP-dep_aminotransf"/>
</dbReference>
<dbReference type="InterPro" id="IPR015422">
    <property type="entry name" value="PyrdxlP-dep_Trfase_small"/>
</dbReference>
<evidence type="ECO:0000259" key="5">
    <source>
        <dbReference type="Pfam" id="PF00155"/>
    </source>
</evidence>
<protein>
    <submittedName>
        <fullName evidence="6">2-aminoadipate transaminase</fullName>
        <ecNumber evidence="6">2.6.1.-</ecNumber>
    </submittedName>
</protein>
<dbReference type="Proteomes" id="UP000703038">
    <property type="component" value="Unassembled WGS sequence"/>
</dbReference>